<dbReference type="KEGG" id="vg:1259353"/>
<proteinExistence type="predicted"/>
<gene>
    <name evidence="2" type="primary">51</name>
    <name evidence="2" type="ORF">PBI_CHE9C_51</name>
</gene>
<accession>Q854R4</accession>
<evidence type="ECO:0000313" key="3">
    <source>
        <dbReference type="Proteomes" id="UP000000967"/>
    </source>
</evidence>
<protein>
    <submittedName>
        <fullName evidence="2">Uncharacterized protein</fullName>
    </submittedName>
</protein>
<dbReference type="RefSeq" id="NP_817728.1">
    <property type="nucleotide sequence ID" value="NC_004683.1"/>
</dbReference>
<sequence length="103" mass="11142">MPTGDETYAHRVLQRVDALFARAQRALTDQPDAAATIANLHAIHRGVCETAAAQSIELQQFARAAYDAEQARAELQARVDELESELDELRAGIAEGIAAAVTR</sequence>
<reference evidence="2 3" key="1">
    <citation type="journal article" date="2003" name="Cell">
        <title>Origins of highly mosaic mycobacteriophage genomes.</title>
        <authorList>
            <person name="Pedulla M.L."/>
            <person name="Ford M.E."/>
            <person name="Houtz J.M."/>
            <person name="Karthikeyan T."/>
            <person name="Wadsworth C."/>
            <person name="Lewis J.A."/>
            <person name="Jacobs-Sera D."/>
            <person name="Falbo J."/>
            <person name="Gross J."/>
            <person name="Pannunzio N.R."/>
            <person name="Brucker W."/>
            <person name="Kumar V."/>
            <person name="Kandasamy J."/>
            <person name="Keenan L."/>
            <person name="Bardarov S."/>
            <person name="Kriakov J."/>
            <person name="Lawrence J.G."/>
            <person name="Jacobs W.R. Jr."/>
            <person name="Hendrix R.W."/>
            <person name="Hatfull G.F."/>
        </authorList>
    </citation>
    <scope>NUCLEOTIDE SEQUENCE</scope>
</reference>
<evidence type="ECO:0000256" key="1">
    <source>
        <dbReference type="SAM" id="Coils"/>
    </source>
</evidence>
<keyword evidence="1" id="KW-0175">Coiled coil</keyword>
<evidence type="ECO:0000313" key="2">
    <source>
        <dbReference type="EMBL" id="AAN12644.1"/>
    </source>
</evidence>
<organism evidence="2 3">
    <name type="scientific">Mycobacterium phage Che9c</name>
    <dbReference type="NCBI Taxonomy" id="2907832"/>
    <lineage>
        <taxon>Viruses</taxon>
        <taxon>Duplodnaviria</taxon>
        <taxon>Heunggongvirae</taxon>
        <taxon>Uroviricota</taxon>
        <taxon>Caudoviricetes</taxon>
        <taxon>Chenonavirus</taxon>
        <taxon>Chenonavirus Che9c</taxon>
    </lineage>
</organism>
<feature type="coiled-coil region" evidence="1">
    <location>
        <begin position="65"/>
        <end position="99"/>
    </location>
</feature>
<name>Q854R4_9CAUD</name>
<keyword evidence="3" id="KW-1185">Reference proteome</keyword>
<dbReference type="Proteomes" id="UP000000967">
    <property type="component" value="Segment"/>
</dbReference>
<dbReference type="EMBL" id="AY129333">
    <property type="protein sequence ID" value="AAN12644.1"/>
    <property type="molecule type" value="Genomic_DNA"/>
</dbReference>